<dbReference type="CDD" id="cd00051">
    <property type="entry name" value="EFh"/>
    <property type="match status" value="2"/>
</dbReference>
<comment type="similarity">
    <text evidence="12">Belongs to the protein kinase superfamily. Ser/Thr protein kinase family. CDPK subfamily.</text>
</comment>
<dbReference type="Gene3D" id="3.30.200.20">
    <property type="entry name" value="Phosphorylase Kinase, domain 1"/>
    <property type="match status" value="2"/>
</dbReference>
<comment type="function">
    <text evidence="15">CIPK serine-threonine protein kinases interact with CBL proteins. Binding of a CBL protein to the regulatory NAF domain of CIPK protein lead to the activation of the kinase in a calcium-dependent manner.</text>
</comment>
<keyword evidence="8 16" id="KW-0547">Nucleotide-binding</keyword>
<dbReference type="SMART" id="SM00054">
    <property type="entry name" value="EFh"/>
    <property type="match status" value="4"/>
</dbReference>
<evidence type="ECO:0000256" key="14">
    <source>
        <dbReference type="ARBA" id="ARBA00048679"/>
    </source>
</evidence>
<dbReference type="InterPro" id="IPR011992">
    <property type="entry name" value="EF-hand-dom_pair"/>
</dbReference>
<evidence type="ECO:0000256" key="16">
    <source>
        <dbReference type="PROSITE-ProRule" id="PRU10141"/>
    </source>
</evidence>
<dbReference type="GO" id="GO:0004674">
    <property type="term" value="F:protein serine/threonine kinase activity"/>
    <property type="evidence" value="ECO:0007669"/>
    <property type="project" value="UniProtKB-KW"/>
</dbReference>
<keyword evidence="9" id="KW-0418">Kinase</keyword>
<dbReference type="Pfam" id="PF13499">
    <property type="entry name" value="EF-hand_7"/>
    <property type="match status" value="2"/>
</dbReference>
<dbReference type="CDD" id="cd05117">
    <property type="entry name" value="STKc_CAMK"/>
    <property type="match status" value="1"/>
</dbReference>
<name>A0ABC9B6H3_9POAL</name>
<dbReference type="AlphaFoldDB" id="A0ABC9B6H3"/>
<feature type="domain" description="EF-hand" evidence="18">
    <location>
        <begin position="650"/>
        <end position="681"/>
    </location>
</feature>
<keyword evidence="20" id="KW-1185">Reference proteome</keyword>
<sequence length="683" mass="76909">MLNRLFQRRTRENALSTNSVDFGMLEKKLEDPLAMPMSFPLDFLKSITRDFSEEQELGRGGFGVVYKGILQNGKTIAVKKLSETHLDDIRFQNEVTYLIGAKHKNIVELLGYCAESRLEATQVLEKWRNRLSKTSEYNTPLEREIQQISSCTVMGLRCVDPDPEKRPAVWDIIEMLDATTEIYVLHAGSEQLHHSGPSFDLFSSSLMAPAPSSSLRASVLPYKTANVRDYYRIGKKLGQGHSGTTYRCVRKADGAQYACKSIPKRKLLCREDYEDVYREIQIMHRLSDHPNVTHIQGTYEDALFVHIVMELCAGGDLLDRIVSKQQGRYSERAAAELIRKIIGVVDGCHSLGVIHGNLKPDNLLFDSDSEDATLKLTGFEFSVFYMPGDKFSRIIQNSYYVAPEVLQESYGPEADIWSVGVILYILLSGVHPFWGETEEGSSSEILHDKLDFESDPWPSISDSAKDLIRNMLTWDPIKKFSAHEVLCHPWIIDDAVAPDKPTDSAVLSRLKHYSAMNMFTKMVSKVTAESMSEEEIGGLKMLFKKLDTDNSGNITFDELKDGLKRLSPALSDTEIQMLMDAVSAPLLVDIDNSGTIDCAEFVAATLHMNKREREENLSRAFSFFDQDGNGYITTDNLSEACRDFGVDVVHLEDMIKDIDQNNDGKIDYSEFVAMMRKGNAGEP</sequence>
<dbReference type="PROSITE" id="PS50011">
    <property type="entry name" value="PROTEIN_KINASE_DOM"/>
    <property type="match status" value="1"/>
</dbReference>
<comment type="catalytic activity">
    <reaction evidence="13">
        <text>L-threonyl-[protein] + ATP = O-phospho-L-threonyl-[protein] + ADP + H(+)</text>
        <dbReference type="Rhea" id="RHEA:46608"/>
        <dbReference type="Rhea" id="RHEA-COMP:11060"/>
        <dbReference type="Rhea" id="RHEA-COMP:11605"/>
        <dbReference type="ChEBI" id="CHEBI:15378"/>
        <dbReference type="ChEBI" id="CHEBI:30013"/>
        <dbReference type="ChEBI" id="CHEBI:30616"/>
        <dbReference type="ChEBI" id="CHEBI:61977"/>
        <dbReference type="ChEBI" id="CHEBI:456216"/>
        <dbReference type="EC" id="2.7.11.1"/>
    </reaction>
</comment>
<dbReference type="FunFam" id="1.10.510.10:FF:000571">
    <property type="entry name" value="Maternal embryonic leucine zipper kinase"/>
    <property type="match status" value="1"/>
</dbReference>
<evidence type="ECO:0000256" key="8">
    <source>
        <dbReference type="ARBA" id="ARBA00022741"/>
    </source>
</evidence>
<dbReference type="FunFam" id="3.30.200.20:FF:000004">
    <property type="entry name" value="Calcium-dependent protein kinase 1"/>
    <property type="match status" value="1"/>
</dbReference>
<evidence type="ECO:0000256" key="13">
    <source>
        <dbReference type="ARBA" id="ARBA00047899"/>
    </source>
</evidence>
<comment type="similarity">
    <text evidence="2">Belongs to the protein kinase superfamily. CAMK Ser/Thr protein kinase family. SNF1 subfamily.</text>
</comment>
<comment type="cofactor">
    <cofactor evidence="1">
        <name>Mn(2+)</name>
        <dbReference type="ChEBI" id="CHEBI:29035"/>
    </cofactor>
</comment>
<feature type="domain" description="Protein kinase" evidence="17">
    <location>
        <begin position="231"/>
        <end position="491"/>
    </location>
</feature>
<feature type="domain" description="EF-hand" evidence="18">
    <location>
        <begin position="612"/>
        <end position="647"/>
    </location>
</feature>
<dbReference type="PANTHER" id="PTHR24349">
    <property type="entry name" value="SERINE/THREONINE-PROTEIN KINASE"/>
    <property type="match status" value="1"/>
</dbReference>
<evidence type="ECO:0000259" key="17">
    <source>
        <dbReference type="PROSITE" id="PS50011"/>
    </source>
</evidence>
<reference evidence="19" key="1">
    <citation type="submission" date="2024-10" db="EMBL/GenBank/DDBJ databases">
        <authorList>
            <person name="Ryan C."/>
        </authorList>
    </citation>
    <scope>NUCLEOTIDE SEQUENCE [LARGE SCALE GENOMIC DNA]</scope>
</reference>
<evidence type="ECO:0000256" key="10">
    <source>
        <dbReference type="ARBA" id="ARBA00022837"/>
    </source>
</evidence>
<evidence type="ECO:0000256" key="5">
    <source>
        <dbReference type="ARBA" id="ARBA00022679"/>
    </source>
</evidence>
<dbReference type="InterPro" id="IPR011009">
    <property type="entry name" value="Kinase-like_dom_sf"/>
</dbReference>
<dbReference type="InterPro" id="IPR017441">
    <property type="entry name" value="Protein_kinase_ATP_BS"/>
</dbReference>
<evidence type="ECO:0000256" key="7">
    <source>
        <dbReference type="ARBA" id="ARBA00022737"/>
    </source>
</evidence>
<evidence type="ECO:0000256" key="9">
    <source>
        <dbReference type="ARBA" id="ARBA00022777"/>
    </source>
</evidence>
<dbReference type="FunFam" id="1.10.238.10:FF:000003">
    <property type="entry name" value="Calmodulin A"/>
    <property type="match status" value="1"/>
</dbReference>
<evidence type="ECO:0000256" key="4">
    <source>
        <dbReference type="ARBA" id="ARBA00022527"/>
    </source>
</evidence>
<dbReference type="EC" id="2.7.11.1" evidence="3"/>
<protein>
    <recommendedName>
        <fullName evidence="3">non-specific serine/threonine protein kinase</fullName>
        <ecNumber evidence="3">2.7.11.1</ecNumber>
    </recommendedName>
</protein>
<keyword evidence="4" id="KW-0723">Serine/threonine-protein kinase</keyword>
<gene>
    <name evidence="19" type="ORF">URODEC1_LOCUS62136</name>
</gene>
<evidence type="ECO:0000256" key="15">
    <source>
        <dbReference type="ARBA" id="ARBA00058225"/>
    </source>
</evidence>
<evidence type="ECO:0000313" key="20">
    <source>
        <dbReference type="Proteomes" id="UP001497457"/>
    </source>
</evidence>
<keyword evidence="10" id="KW-0106">Calcium</keyword>
<evidence type="ECO:0000256" key="1">
    <source>
        <dbReference type="ARBA" id="ARBA00001936"/>
    </source>
</evidence>
<dbReference type="PROSITE" id="PS00018">
    <property type="entry name" value="EF_HAND_1"/>
    <property type="match status" value="3"/>
</dbReference>
<dbReference type="Proteomes" id="UP001497457">
    <property type="component" value="Chromosome 24b"/>
</dbReference>
<dbReference type="InterPro" id="IPR018247">
    <property type="entry name" value="EF_Hand_1_Ca_BS"/>
</dbReference>
<dbReference type="PROSITE" id="PS00107">
    <property type="entry name" value="PROTEIN_KINASE_ATP"/>
    <property type="match status" value="1"/>
</dbReference>
<evidence type="ECO:0000313" key="19">
    <source>
        <dbReference type="EMBL" id="CAL4994932.1"/>
    </source>
</evidence>
<evidence type="ECO:0000256" key="11">
    <source>
        <dbReference type="ARBA" id="ARBA00022840"/>
    </source>
</evidence>
<dbReference type="GO" id="GO:0005524">
    <property type="term" value="F:ATP binding"/>
    <property type="evidence" value="ECO:0007669"/>
    <property type="project" value="UniProtKB-UniRule"/>
</dbReference>
<keyword evidence="7" id="KW-0677">Repeat</keyword>
<dbReference type="PROSITE" id="PS50222">
    <property type="entry name" value="EF_HAND_2"/>
    <property type="match status" value="3"/>
</dbReference>
<evidence type="ECO:0000256" key="2">
    <source>
        <dbReference type="ARBA" id="ARBA00006234"/>
    </source>
</evidence>
<dbReference type="SUPFAM" id="SSF47473">
    <property type="entry name" value="EF-hand"/>
    <property type="match status" value="1"/>
</dbReference>
<dbReference type="InterPro" id="IPR002048">
    <property type="entry name" value="EF_hand_dom"/>
</dbReference>
<comment type="catalytic activity">
    <reaction evidence="14">
        <text>L-seryl-[protein] + ATP = O-phospho-L-seryl-[protein] + ADP + H(+)</text>
        <dbReference type="Rhea" id="RHEA:17989"/>
        <dbReference type="Rhea" id="RHEA-COMP:9863"/>
        <dbReference type="Rhea" id="RHEA-COMP:11604"/>
        <dbReference type="ChEBI" id="CHEBI:15378"/>
        <dbReference type="ChEBI" id="CHEBI:29999"/>
        <dbReference type="ChEBI" id="CHEBI:30616"/>
        <dbReference type="ChEBI" id="CHEBI:83421"/>
        <dbReference type="ChEBI" id="CHEBI:456216"/>
        <dbReference type="EC" id="2.7.11.1"/>
    </reaction>
</comment>
<dbReference type="InterPro" id="IPR000719">
    <property type="entry name" value="Prot_kinase_dom"/>
</dbReference>
<dbReference type="EMBL" id="OZ075134">
    <property type="protein sequence ID" value="CAL4994932.1"/>
    <property type="molecule type" value="Genomic_DNA"/>
</dbReference>
<dbReference type="Gene3D" id="1.10.510.10">
    <property type="entry name" value="Transferase(Phosphotransferase) domain 1"/>
    <property type="match status" value="1"/>
</dbReference>
<keyword evidence="6" id="KW-0479">Metal-binding</keyword>
<feature type="domain" description="EF-hand" evidence="18">
    <location>
        <begin position="534"/>
        <end position="569"/>
    </location>
</feature>
<dbReference type="SUPFAM" id="SSF56112">
    <property type="entry name" value="Protein kinase-like (PK-like)"/>
    <property type="match status" value="2"/>
</dbReference>
<evidence type="ECO:0000256" key="6">
    <source>
        <dbReference type="ARBA" id="ARBA00022723"/>
    </source>
</evidence>
<dbReference type="InterPro" id="IPR050205">
    <property type="entry name" value="CDPK_Ser/Thr_kinases"/>
</dbReference>
<keyword evidence="5" id="KW-0808">Transferase</keyword>
<dbReference type="Pfam" id="PF00069">
    <property type="entry name" value="Pkinase"/>
    <property type="match status" value="2"/>
</dbReference>
<organism evidence="19 20">
    <name type="scientific">Urochloa decumbens</name>
    <dbReference type="NCBI Taxonomy" id="240449"/>
    <lineage>
        <taxon>Eukaryota</taxon>
        <taxon>Viridiplantae</taxon>
        <taxon>Streptophyta</taxon>
        <taxon>Embryophyta</taxon>
        <taxon>Tracheophyta</taxon>
        <taxon>Spermatophyta</taxon>
        <taxon>Magnoliopsida</taxon>
        <taxon>Liliopsida</taxon>
        <taxon>Poales</taxon>
        <taxon>Poaceae</taxon>
        <taxon>PACMAD clade</taxon>
        <taxon>Panicoideae</taxon>
        <taxon>Panicodae</taxon>
        <taxon>Paniceae</taxon>
        <taxon>Melinidinae</taxon>
        <taxon>Urochloa</taxon>
    </lineage>
</organism>
<proteinExistence type="inferred from homology"/>
<keyword evidence="11 16" id="KW-0067">ATP-binding</keyword>
<feature type="binding site" evidence="16">
    <location>
        <position position="260"/>
    </location>
    <ligand>
        <name>ATP</name>
        <dbReference type="ChEBI" id="CHEBI:30616"/>
    </ligand>
</feature>
<evidence type="ECO:0000256" key="3">
    <source>
        <dbReference type="ARBA" id="ARBA00012513"/>
    </source>
</evidence>
<dbReference type="Gene3D" id="1.10.238.10">
    <property type="entry name" value="EF-hand"/>
    <property type="match status" value="1"/>
</dbReference>
<evidence type="ECO:0000259" key="18">
    <source>
        <dbReference type="PROSITE" id="PS50222"/>
    </source>
</evidence>
<evidence type="ECO:0000256" key="12">
    <source>
        <dbReference type="ARBA" id="ARBA00024334"/>
    </source>
</evidence>
<accession>A0ABC9B6H3</accession>
<dbReference type="GO" id="GO:0046872">
    <property type="term" value="F:metal ion binding"/>
    <property type="evidence" value="ECO:0007669"/>
    <property type="project" value="UniProtKB-KW"/>
</dbReference>
<dbReference type="FunFam" id="3.30.200.20:FF:000465">
    <property type="entry name" value="Cysteine-rich receptor-like protein kinase 6"/>
    <property type="match status" value="1"/>
</dbReference>